<dbReference type="Pfam" id="PF12350">
    <property type="entry name" value="CTK3_C"/>
    <property type="match status" value="1"/>
</dbReference>
<comment type="caution">
    <text evidence="3">The sequence shown here is derived from an EMBL/GenBank/DDBJ whole genome shotgun (WGS) entry which is preliminary data.</text>
</comment>
<dbReference type="GO" id="GO:0016301">
    <property type="term" value="F:kinase activity"/>
    <property type="evidence" value="ECO:0007669"/>
    <property type="project" value="UniProtKB-KW"/>
</dbReference>
<evidence type="ECO:0000259" key="2">
    <source>
        <dbReference type="PROSITE" id="PS51391"/>
    </source>
</evidence>
<evidence type="ECO:0000313" key="4">
    <source>
        <dbReference type="Proteomes" id="UP001391051"/>
    </source>
</evidence>
<keyword evidence="3" id="KW-0418">Kinase</keyword>
<dbReference type="InterPro" id="IPR024638">
    <property type="entry name" value="Ctk3_N"/>
</dbReference>
<feature type="compositionally biased region" description="Polar residues" evidence="1">
    <location>
        <begin position="180"/>
        <end position="194"/>
    </location>
</feature>
<feature type="domain" description="CID" evidence="2">
    <location>
        <begin position="3"/>
        <end position="139"/>
    </location>
</feature>
<evidence type="ECO:0000313" key="3">
    <source>
        <dbReference type="EMBL" id="KAK7966502.1"/>
    </source>
</evidence>
<dbReference type="PANTHER" id="PTHR28291:SF1">
    <property type="entry name" value="CTD KINASE SUBUNIT GAMMA"/>
    <property type="match status" value="1"/>
</dbReference>
<sequence length="306" mass="34623">MADPFEVRMRFSGQLQHLNATVVSAQKAAQYAVKYRDLSEDLHSCILEQLEKTNMNTRANIMYFIEHFLEIASKERHAESYVRMMQRDIIRVVDAVCPEDGSGAANVKVVRTVLQGLNGKGFLLDQTLTELEECLKDRDASQAEAGLSSPVNGDVVMTTALPANGNAAANTTTAAAAAGHSSSDARTANGTGHTTRLDKRQIEQRIEEDRERHKRRRENLWVVPRSQVDERAKIMDDASEVDDDDFKFEREERAALMDEVENVKCVHLRPRRQASPNGREHSRGREHRRDDSIRNEDRAHDRMDEG</sequence>
<dbReference type="InterPro" id="IPR024637">
    <property type="entry name" value="Ctk3_C"/>
</dbReference>
<organism evidence="3 4">
    <name type="scientific">Apiospora aurea</name>
    <dbReference type="NCBI Taxonomy" id="335848"/>
    <lineage>
        <taxon>Eukaryota</taxon>
        <taxon>Fungi</taxon>
        <taxon>Dikarya</taxon>
        <taxon>Ascomycota</taxon>
        <taxon>Pezizomycotina</taxon>
        <taxon>Sordariomycetes</taxon>
        <taxon>Xylariomycetidae</taxon>
        <taxon>Amphisphaeriales</taxon>
        <taxon>Apiosporaceae</taxon>
        <taxon>Apiospora</taxon>
    </lineage>
</organism>
<gene>
    <name evidence="3" type="ORF">PG986_000779</name>
</gene>
<proteinExistence type="predicted"/>
<feature type="region of interest" description="Disordered" evidence="1">
    <location>
        <begin position="176"/>
        <end position="200"/>
    </location>
</feature>
<dbReference type="InterPro" id="IPR008942">
    <property type="entry name" value="ENTH_VHS"/>
</dbReference>
<dbReference type="InterPro" id="IPR042326">
    <property type="entry name" value="Ctk3"/>
</dbReference>
<keyword evidence="4" id="KW-1185">Reference proteome</keyword>
<protein>
    <submittedName>
        <fullName evidence="3">CTD kinase subunit gamma</fullName>
    </submittedName>
</protein>
<dbReference type="Proteomes" id="UP001391051">
    <property type="component" value="Unassembled WGS sequence"/>
</dbReference>
<accession>A0ABR1QUY8</accession>
<dbReference type="EMBL" id="JAQQWE010000001">
    <property type="protein sequence ID" value="KAK7966502.1"/>
    <property type="molecule type" value="Genomic_DNA"/>
</dbReference>
<feature type="region of interest" description="Disordered" evidence="1">
    <location>
        <begin position="267"/>
        <end position="306"/>
    </location>
</feature>
<dbReference type="Pfam" id="PF12243">
    <property type="entry name" value="CTK3"/>
    <property type="match status" value="1"/>
</dbReference>
<dbReference type="PROSITE" id="PS51391">
    <property type="entry name" value="CID"/>
    <property type="match status" value="1"/>
</dbReference>
<dbReference type="InterPro" id="IPR006569">
    <property type="entry name" value="CID_dom"/>
</dbReference>
<feature type="compositionally biased region" description="Basic and acidic residues" evidence="1">
    <location>
        <begin position="278"/>
        <end position="306"/>
    </location>
</feature>
<keyword evidence="3" id="KW-0808">Transferase</keyword>
<reference evidence="3 4" key="1">
    <citation type="submission" date="2023-01" db="EMBL/GenBank/DDBJ databases">
        <title>Analysis of 21 Apiospora genomes using comparative genomics revels a genus with tremendous synthesis potential of carbohydrate active enzymes and secondary metabolites.</title>
        <authorList>
            <person name="Sorensen T."/>
        </authorList>
    </citation>
    <scope>NUCLEOTIDE SEQUENCE [LARGE SCALE GENOMIC DNA]</scope>
    <source>
        <strain evidence="3 4">CBS 24483</strain>
    </source>
</reference>
<dbReference type="RefSeq" id="XP_066705894.1">
    <property type="nucleotide sequence ID" value="XM_066837001.1"/>
</dbReference>
<dbReference type="PANTHER" id="PTHR28291">
    <property type="entry name" value="CTD KINASE SUBUNIT GAMMA"/>
    <property type="match status" value="1"/>
</dbReference>
<dbReference type="GeneID" id="92070063"/>
<evidence type="ECO:0000256" key="1">
    <source>
        <dbReference type="SAM" id="MobiDB-lite"/>
    </source>
</evidence>
<name>A0ABR1QUY8_9PEZI</name>
<dbReference type="Gene3D" id="1.25.40.90">
    <property type="match status" value="1"/>
</dbReference>